<gene>
    <name evidence="3" type="ORF">FRZ44_14310</name>
</gene>
<dbReference type="PROSITE" id="PS50830">
    <property type="entry name" value="TNASE_3"/>
    <property type="match status" value="1"/>
</dbReference>
<keyword evidence="4" id="KW-1185">Reference proteome</keyword>
<evidence type="ECO:0000313" key="3">
    <source>
        <dbReference type="EMBL" id="QEX16139.1"/>
    </source>
</evidence>
<dbReference type="PANTHER" id="PTHR12302:SF26">
    <property type="entry name" value="BLR1266 PROTEIN"/>
    <property type="match status" value="1"/>
</dbReference>
<proteinExistence type="predicted"/>
<dbReference type="SMART" id="SM00318">
    <property type="entry name" value="SNc"/>
    <property type="match status" value="1"/>
</dbReference>
<dbReference type="AlphaFoldDB" id="A0A5J6MFG4"/>
<dbReference type="KEGG" id="htq:FRZ44_14310"/>
<evidence type="ECO:0000256" key="1">
    <source>
        <dbReference type="SAM" id="MobiDB-lite"/>
    </source>
</evidence>
<evidence type="ECO:0000313" key="4">
    <source>
        <dbReference type="Proteomes" id="UP000326202"/>
    </source>
</evidence>
<dbReference type="InterPro" id="IPR016071">
    <property type="entry name" value="Staphylococal_nuclease_OB-fold"/>
</dbReference>
<dbReference type="EMBL" id="CP042906">
    <property type="protein sequence ID" value="QEX16139.1"/>
    <property type="molecule type" value="Genomic_DNA"/>
</dbReference>
<dbReference type="InterPro" id="IPR035437">
    <property type="entry name" value="SNase_OB-fold_sf"/>
</dbReference>
<feature type="domain" description="TNase-like" evidence="2">
    <location>
        <begin position="37"/>
        <end position="153"/>
    </location>
</feature>
<dbReference type="Pfam" id="PF00565">
    <property type="entry name" value="SNase"/>
    <property type="match status" value="1"/>
</dbReference>
<feature type="region of interest" description="Disordered" evidence="1">
    <location>
        <begin position="1"/>
        <end position="25"/>
    </location>
</feature>
<protein>
    <recommendedName>
        <fullName evidence="2">TNase-like domain-containing protein</fullName>
    </recommendedName>
</protein>
<evidence type="ECO:0000259" key="2">
    <source>
        <dbReference type="PROSITE" id="PS50830"/>
    </source>
</evidence>
<dbReference type="SUPFAM" id="SSF50199">
    <property type="entry name" value="Staphylococcal nuclease"/>
    <property type="match status" value="1"/>
</dbReference>
<name>A0A5J6MFG4_9PROT</name>
<dbReference type="PANTHER" id="PTHR12302">
    <property type="entry name" value="EBNA2 BINDING PROTEIN P100"/>
    <property type="match status" value="1"/>
</dbReference>
<reference evidence="3 4" key="1">
    <citation type="submission" date="2019-08" db="EMBL/GenBank/DDBJ databases">
        <title>Hyperibacter terrae gen. nov., sp. nov. and Hyperibacter viscosus sp. nov., two new members in the family Rhodospirillaceae isolated from the rhizosphere of Hypericum perforatum.</title>
        <authorList>
            <person name="Noviana Z."/>
        </authorList>
    </citation>
    <scope>NUCLEOTIDE SEQUENCE [LARGE SCALE GENOMIC DNA]</scope>
    <source>
        <strain evidence="3 4">R5913</strain>
    </source>
</reference>
<sequence>MASAAVSHSAPDRNSPASSPELPSDASLDLVTSGYPRVINGDTINIQGSRIRLFGIDAPESQQTCKNASGRVFDCGWKATVALVDHIAGGTVSCRSRGVDRFGRTVAVCHLGSEDLNAWMVANGWAVAYRHYSLDYVPQENAAQAGKRGIWAGSFMAPSEWRRAH</sequence>
<organism evidence="3 4">
    <name type="scientific">Hypericibacter terrae</name>
    <dbReference type="NCBI Taxonomy" id="2602015"/>
    <lineage>
        <taxon>Bacteria</taxon>
        <taxon>Pseudomonadati</taxon>
        <taxon>Pseudomonadota</taxon>
        <taxon>Alphaproteobacteria</taxon>
        <taxon>Rhodospirillales</taxon>
        <taxon>Dongiaceae</taxon>
        <taxon>Hypericibacter</taxon>
    </lineage>
</organism>
<accession>A0A5J6MFG4</accession>
<dbReference type="Proteomes" id="UP000326202">
    <property type="component" value="Chromosome"/>
</dbReference>
<dbReference type="Gene3D" id="2.40.50.90">
    <property type="match status" value="1"/>
</dbReference>